<evidence type="ECO:0000313" key="3">
    <source>
        <dbReference type="Proteomes" id="UP000765509"/>
    </source>
</evidence>
<dbReference type="Proteomes" id="UP000765509">
    <property type="component" value="Unassembled WGS sequence"/>
</dbReference>
<feature type="compositionally biased region" description="Acidic residues" evidence="1">
    <location>
        <begin position="15"/>
        <end position="26"/>
    </location>
</feature>
<dbReference type="EMBL" id="AVOT02019490">
    <property type="protein sequence ID" value="MBW0507076.1"/>
    <property type="molecule type" value="Genomic_DNA"/>
</dbReference>
<evidence type="ECO:0000313" key="2">
    <source>
        <dbReference type="EMBL" id="MBW0507076.1"/>
    </source>
</evidence>
<comment type="caution">
    <text evidence="2">The sequence shown here is derived from an EMBL/GenBank/DDBJ whole genome shotgun (WGS) entry which is preliminary data.</text>
</comment>
<evidence type="ECO:0000256" key="1">
    <source>
        <dbReference type="SAM" id="MobiDB-lite"/>
    </source>
</evidence>
<dbReference type="AlphaFoldDB" id="A0A9Q3DML8"/>
<keyword evidence="3" id="KW-1185">Reference proteome</keyword>
<accession>A0A9Q3DML8</accession>
<sequence>MYLPSLSFHSSLEEQWNEEEEQEEIETLPKGVPPSYHQYFDVFSKLKEGKGPPHHTCDHHINWRGVYLQLVLSALHQIMSQKHYMPTFQRM</sequence>
<protein>
    <submittedName>
        <fullName evidence="2">Uncharacterized protein</fullName>
    </submittedName>
</protein>
<gene>
    <name evidence="2" type="ORF">O181_046791</name>
</gene>
<name>A0A9Q3DML8_9BASI</name>
<proteinExistence type="predicted"/>
<feature type="region of interest" description="Disordered" evidence="1">
    <location>
        <begin position="1"/>
        <end position="28"/>
    </location>
</feature>
<organism evidence="2 3">
    <name type="scientific">Austropuccinia psidii MF-1</name>
    <dbReference type="NCBI Taxonomy" id="1389203"/>
    <lineage>
        <taxon>Eukaryota</taxon>
        <taxon>Fungi</taxon>
        <taxon>Dikarya</taxon>
        <taxon>Basidiomycota</taxon>
        <taxon>Pucciniomycotina</taxon>
        <taxon>Pucciniomycetes</taxon>
        <taxon>Pucciniales</taxon>
        <taxon>Sphaerophragmiaceae</taxon>
        <taxon>Austropuccinia</taxon>
    </lineage>
</organism>
<reference evidence="2" key="1">
    <citation type="submission" date="2021-03" db="EMBL/GenBank/DDBJ databases">
        <title>Draft genome sequence of rust myrtle Austropuccinia psidii MF-1, a brazilian biotype.</title>
        <authorList>
            <person name="Quecine M.C."/>
            <person name="Pachon D.M.R."/>
            <person name="Bonatelli M.L."/>
            <person name="Correr F.H."/>
            <person name="Franceschini L.M."/>
            <person name="Leite T.F."/>
            <person name="Margarido G.R.A."/>
            <person name="Almeida C.A."/>
            <person name="Ferrarezi J.A."/>
            <person name="Labate C.A."/>
        </authorList>
    </citation>
    <scope>NUCLEOTIDE SEQUENCE</scope>
    <source>
        <strain evidence="2">MF-1</strain>
    </source>
</reference>